<dbReference type="AlphaFoldDB" id="A0A8S1IN51"/>
<protein>
    <submittedName>
        <fullName evidence="1">Uncharacterized protein</fullName>
    </submittedName>
</protein>
<evidence type="ECO:0000313" key="1">
    <source>
        <dbReference type="EMBL" id="CAD7696346.1"/>
    </source>
</evidence>
<reference evidence="1" key="1">
    <citation type="submission" date="2020-12" db="EMBL/GenBank/DDBJ databases">
        <authorList>
            <person name="Iha C."/>
        </authorList>
    </citation>
    <scope>NUCLEOTIDE SEQUENCE</scope>
</reference>
<accession>A0A8S1IN51</accession>
<organism evidence="1 2">
    <name type="scientific">Ostreobium quekettii</name>
    <dbReference type="NCBI Taxonomy" id="121088"/>
    <lineage>
        <taxon>Eukaryota</taxon>
        <taxon>Viridiplantae</taxon>
        <taxon>Chlorophyta</taxon>
        <taxon>core chlorophytes</taxon>
        <taxon>Ulvophyceae</taxon>
        <taxon>TCBD clade</taxon>
        <taxon>Bryopsidales</taxon>
        <taxon>Ostreobineae</taxon>
        <taxon>Ostreobiaceae</taxon>
        <taxon>Ostreobium</taxon>
    </lineage>
</organism>
<name>A0A8S1IN51_9CHLO</name>
<gene>
    <name evidence="1" type="ORF">OSTQU699_LOCUS1707</name>
</gene>
<sequence>MNSGQPPEQRAILGNMQSNIGVVHSGISSNSVLYLEPNKAVLNCVRWGTTRTQQQNGFVTNMLRGFWYEQLTVSRFVSRSNAQMSGPQRRCTFLFNTAWSDRAFLECAVRNQTVDKRHGGLHPAGNRAEPVDHNMIGCSQGVVAISGWAETERVERGCAGFRRTMLRGEAQNVCIMLV</sequence>
<keyword evidence="2" id="KW-1185">Reference proteome</keyword>
<evidence type="ECO:0000313" key="2">
    <source>
        <dbReference type="Proteomes" id="UP000708148"/>
    </source>
</evidence>
<dbReference type="EMBL" id="CAJHUC010000464">
    <property type="protein sequence ID" value="CAD7696346.1"/>
    <property type="molecule type" value="Genomic_DNA"/>
</dbReference>
<proteinExistence type="predicted"/>
<dbReference type="Proteomes" id="UP000708148">
    <property type="component" value="Unassembled WGS sequence"/>
</dbReference>
<comment type="caution">
    <text evidence="1">The sequence shown here is derived from an EMBL/GenBank/DDBJ whole genome shotgun (WGS) entry which is preliminary data.</text>
</comment>